<evidence type="ECO:0000313" key="2">
    <source>
        <dbReference type="Proteomes" id="UP000011841"/>
    </source>
</evidence>
<proteinExistence type="predicted"/>
<dbReference type="HOGENOM" id="CLU_1607714_0_0_5"/>
<reference evidence="1 2" key="1">
    <citation type="journal article" date="2013" name="Appl. Environ. Microbiol.">
        <title>Genome analysis suggests that the soil oligotrophic bacterium Agromonas oligotrophica (Bradyrhizobium oligotrophicum) is a nitrogen-fixing symbiont of Aeschynomene indica.</title>
        <authorList>
            <person name="Okubo T."/>
            <person name="Fukushima S."/>
            <person name="Itakura M."/>
            <person name="Oshima K."/>
            <person name="Longtonglang A."/>
            <person name="Teaumroong N."/>
            <person name="Mitsui H."/>
            <person name="Hattori M."/>
            <person name="Hattori R."/>
            <person name="Hattori T."/>
            <person name="Minamisawa K."/>
        </authorList>
    </citation>
    <scope>NUCLEOTIDE SEQUENCE [LARGE SCALE GENOMIC DNA]</scope>
    <source>
        <strain evidence="1 2">S58</strain>
    </source>
</reference>
<organism evidence="1 2">
    <name type="scientific">Bradyrhizobium oligotrophicum S58</name>
    <dbReference type="NCBI Taxonomy" id="1245469"/>
    <lineage>
        <taxon>Bacteria</taxon>
        <taxon>Pseudomonadati</taxon>
        <taxon>Pseudomonadota</taxon>
        <taxon>Alphaproteobacteria</taxon>
        <taxon>Hyphomicrobiales</taxon>
        <taxon>Nitrobacteraceae</taxon>
        <taxon>Bradyrhizobium</taxon>
    </lineage>
</organism>
<dbReference type="RefSeq" id="WP_015669058.1">
    <property type="nucleotide sequence ID" value="NC_020453.1"/>
</dbReference>
<dbReference type="PATRIC" id="fig|1245469.3.peg.6135"/>
<dbReference type="eggNOG" id="ENOG50333QC">
    <property type="taxonomic scope" value="Bacteria"/>
</dbReference>
<dbReference type="KEGG" id="aol:S58_59970"/>
<sequence length="165" mass="17501">MTPLAGLLALLGTINLLLGTKLVLLALEEEAVGAPRAAWEAALPRSIVNLTGRPPIEAYAEITAHPVFYRSREPFVPPPPAPPRPLPMPAVPPPVVATDPGLLLGGVMINGRMSKAYLLSKGGPGGGSWVNENETYQGWRVKTIDGSGVRIEQAGRAIELQLYPN</sequence>
<dbReference type="Proteomes" id="UP000011841">
    <property type="component" value="Chromosome"/>
</dbReference>
<accession>M4ZDR9</accession>
<keyword evidence="2" id="KW-1185">Reference proteome</keyword>
<protein>
    <recommendedName>
        <fullName evidence="3">Type II secretion system protein GspC N-terminal domain-containing protein</fullName>
    </recommendedName>
</protein>
<dbReference type="AlphaFoldDB" id="M4ZDR9"/>
<evidence type="ECO:0008006" key="3">
    <source>
        <dbReference type="Google" id="ProtNLM"/>
    </source>
</evidence>
<gene>
    <name evidence="1" type="ORF">S58_59970</name>
</gene>
<dbReference type="EMBL" id="AP012603">
    <property type="protein sequence ID" value="BAM91973.1"/>
    <property type="molecule type" value="Genomic_DNA"/>
</dbReference>
<evidence type="ECO:0000313" key="1">
    <source>
        <dbReference type="EMBL" id="BAM91973.1"/>
    </source>
</evidence>
<dbReference type="STRING" id="1245469.S58_59970"/>
<dbReference type="GeneID" id="301819722"/>
<name>M4ZDR9_9BRAD</name>